<evidence type="ECO:0000256" key="1">
    <source>
        <dbReference type="SAM" id="Phobius"/>
    </source>
</evidence>
<keyword evidence="1" id="KW-0472">Membrane</keyword>
<dbReference type="InterPro" id="IPR006202">
    <property type="entry name" value="Neur_chan_lig-bd"/>
</dbReference>
<evidence type="ECO:0000259" key="2">
    <source>
        <dbReference type="Pfam" id="PF02931"/>
    </source>
</evidence>
<dbReference type="GO" id="GO:0016020">
    <property type="term" value="C:membrane"/>
    <property type="evidence" value="ECO:0007669"/>
    <property type="project" value="InterPro"/>
</dbReference>
<feature type="transmembrane region" description="Helical" evidence="1">
    <location>
        <begin position="379"/>
        <end position="398"/>
    </location>
</feature>
<dbReference type="OrthoDB" id="5866477at2759"/>
<protein>
    <recommendedName>
        <fullName evidence="2">Neurotransmitter-gated ion-channel ligand-binding domain-containing protein</fullName>
    </recommendedName>
</protein>
<feature type="transmembrane region" description="Helical" evidence="1">
    <location>
        <begin position="585"/>
        <end position="606"/>
    </location>
</feature>
<dbReference type="InterPro" id="IPR006201">
    <property type="entry name" value="Neur_channel"/>
</dbReference>
<organism evidence="3 4">
    <name type="scientific">Diploscapter pachys</name>
    <dbReference type="NCBI Taxonomy" id="2018661"/>
    <lineage>
        <taxon>Eukaryota</taxon>
        <taxon>Metazoa</taxon>
        <taxon>Ecdysozoa</taxon>
        <taxon>Nematoda</taxon>
        <taxon>Chromadorea</taxon>
        <taxon>Rhabditida</taxon>
        <taxon>Rhabditina</taxon>
        <taxon>Rhabditomorpha</taxon>
        <taxon>Rhabditoidea</taxon>
        <taxon>Rhabditidae</taxon>
        <taxon>Diploscapter</taxon>
    </lineage>
</organism>
<feature type="domain" description="Neurotransmitter-gated ion-channel ligand-binding" evidence="2">
    <location>
        <begin position="417"/>
        <end position="570"/>
    </location>
</feature>
<gene>
    <name evidence="3" type="ORF">WR25_12463</name>
</gene>
<sequence>MILNVAKMKIERVILQEDSTDKTKKVLFVKFSVSGDSFCSLDAKYATCYTKDPAGSWTKTGSFKMASTPTAICTRDGSLGQKPTKISFVGFHEESATIVYVTGSFIYCLDSGRSNWDQKNMFSLNEPPAKCYLRGETLLCLSDDGLDITIIDVMIEDTWNLKRPSKKDTLVSVDFTPRKDQIIGASGRGHIFVWKSADTHDGPVYKVAADKNTDLEEETVEQVELVILYFINWVDYRLRWDPLKFNDIDCIYVYPKELWMPDVMIAPYKQFEDDRTEAQKIVTVFYNGSITAVIAASTNIVCNIDIRNMPFDTQTCKLEIGSYNIKARVNATIPFEVMQDDFILASSGEWLMTNVTIINDSINHNSASYEFSLKRSATFYLSLIVSNVMALSFILNILSESLPKTNNVPYLGDEAQDKLYEKLFTNYSRFMAPFNVHPSSTEEPQTINIELRYMKIVDVEETIEQIDLVIVYEMMWVDYRLKWDPKEFMGIEYIFVYPRRIWMPDISIYSNNGFQDERTEAQRIVKVDYNGSMLAVISASTEIVCSIDIRDMPFDTQECQLMLGSYSVRAQVNLTLPFDLTAKDLIMALHLMVSNVTALSFILNILSESLPKTKNVPYLAQNVYIDLSLTLAAYLIAMIRRPIIRYIIKRWISPKEEKNNKA</sequence>
<dbReference type="CDD" id="cd18989">
    <property type="entry name" value="LGIC_ECD_cation"/>
    <property type="match status" value="2"/>
</dbReference>
<feature type="domain" description="Neurotransmitter-gated ion-channel ligand-binding" evidence="2">
    <location>
        <begin position="218"/>
        <end position="327"/>
    </location>
</feature>
<dbReference type="EMBL" id="LIAE01007703">
    <property type="protein sequence ID" value="PAV77463.1"/>
    <property type="molecule type" value="Genomic_DNA"/>
</dbReference>
<keyword evidence="1" id="KW-1133">Transmembrane helix</keyword>
<evidence type="ECO:0000313" key="3">
    <source>
        <dbReference type="EMBL" id="PAV77463.1"/>
    </source>
</evidence>
<dbReference type="PRINTS" id="PR00252">
    <property type="entry name" value="NRIONCHANNEL"/>
</dbReference>
<dbReference type="GO" id="GO:0005230">
    <property type="term" value="F:extracellular ligand-gated monoatomic ion channel activity"/>
    <property type="evidence" value="ECO:0007669"/>
    <property type="project" value="InterPro"/>
</dbReference>
<dbReference type="AlphaFoldDB" id="A0A2A2KUK5"/>
<dbReference type="Pfam" id="PF02931">
    <property type="entry name" value="Neur_chan_LBD"/>
    <property type="match status" value="2"/>
</dbReference>
<dbReference type="Gene3D" id="2.70.170.10">
    <property type="entry name" value="Neurotransmitter-gated ion-channel ligand-binding domain"/>
    <property type="match status" value="2"/>
</dbReference>
<feature type="transmembrane region" description="Helical" evidence="1">
    <location>
        <begin position="618"/>
        <end position="639"/>
    </location>
</feature>
<dbReference type="SUPFAM" id="SSF50978">
    <property type="entry name" value="WD40 repeat-like"/>
    <property type="match status" value="1"/>
</dbReference>
<keyword evidence="4" id="KW-1185">Reference proteome</keyword>
<dbReference type="GO" id="GO:0004888">
    <property type="term" value="F:transmembrane signaling receptor activity"/>
    <property type="evidence" value="ECO:0007669"/>
    <property type="project" value="InterPro"/>
</dbReference>
<dbReference type="SUPFAM" id="SSF63712">
    <property type="entry name" value="Nicotinic receptor ligand binding domain-like"/>
    <property type="match status" value="2"/>
</dbReference>
<dbReference type="PANTHER" id="PTHR18945">
    <property type="entry name" value="NEUROTRANSMITTER GATED ION CHANNEL"/>
    <property type="match status" value="1"/>
</dbReference>
<reference evidence="3 4" key="1">
    <citation type="journal article" date="2017" name="Curr. Biol.">
        <title>Genome architecture and evolution of a unichromosomal asexual nematode.</title>
        <authorList>
            <person name="Fradin H."/>
            <person name="Zegar C."/>
            <person name="Gutwein M."/>
            <person name="Lucas J."/>
            <person name="Kovtun M."/>
            <person name="Corcoran D."/>
            <person name="Baugh L.R."/>
            <person name="Kiontke K."/>
            <person name="Gunsalus K."/>
            <person name="Fitch D.H."/>
            <person name="Piano F."/>
        </authorList>
    </citation>
    <scope>NUCLEOTIDE SEQUENCE [LARGE SCALE GENOMIC DNA]</scope>
    <source>
        <strain evidence="3">PF1309</strain>
    </source>
</reference>
<keyword evidence="1" id="KW-0812">Transmembrane</keyword>
<dbReference type="STRING" id="2018661.A0A2A2KUK5"/>
<accession>A0A2A2KUK5</accession>
<name>A0A2A2KUK5_9BILA</name>
<comment type="caution">
    <text evidence="3">The sequence shown here is derived from an EMBL/GenBank/DDBJ whole genome shotgun (WGS) entry which is preliminary data.</text>
</comment>
<dbReference type="InterPro" id="IPR036322">
    <property type="entry name" value="WD40_repeat_dom_sf"/>
</dbReference>
<dbReference type="InterPro" id="IPR036734">
    <property type="entry name" value="Neur_chan_lig-bd_sf"/>
</dbReference>
<dbReference type="Proteomes" id="UP000218231">
    <property type="component" value="Unassembled WGS sequence"/>
</dbReference>
<evidence type="ECO:0000313" key="4">
    <source>
        <dbReference type="Proteomes" id="UP000218231"/>
    </source>
</evidence>
<proteinExistence type="predicted"/>